<comment type="caution">
    <text evidence="1">The sequence shown here is derived from an EMBL/GenBank/DDBJ whole genome shotgun (WGS) entry which is preliminary data.</text>
</comment>
<name>A0ABT5KQK1_9BURK</name>
<sequence>MSDSAGKLPLMCAGAQTLIRLAFMVRSVLQTACISAFETLTEGNMTSPESERTVAFLVEQLDASASSAQIAGLFIQVCQEIEAALVPIVGQRGVTALFARSLQLSAKSHAWLNPRAEGIPVLFDPRALREAISLQSGPEAAAGTCFLLQNFCDLLAKLVGRSLTERLLRAPWLIFLSNSGPLGFNNKQPSG</sequence>
<proteinExistence type="predicted"/>
<reference evidence="1 2" key="1">
    <citation type="submission" date="2022-10" db="EMBL/GenBank/DDBJ databases">
        <title>paucibacter sp. hw8 Genome sequencing.</title>
        <authorList>
            <person name="Park S."/>
        </authorList>
    </citation>
    <scope>NUCLEOTIDE SEQUENCE [LARGE SCALE GENOMIC DNA]</scope>
    <source>
        <strain evidence="2">hw8</strain>
    </source>
</reference>
<dbReference type="RefSeq" id="WP_273596299.1">
    <property type="nucleotide sequence ID" value="NZ_JAQQXS010000006.1"/>
</dbReference>
<evidence type="ECO:0000313" key="1">
    <source>
        <dbReference type="EMBL" id="MDC8785189.1"/>
    </source>
</evidence>
<keyword evidence="2" id="KW-1185">Reference proteome</keyword>
<gene>
    <name evidence="1" type="ORF">PRZ01_08300</name>
</gene>
<accession>A0ABT5KQK1</accession>
<dbReference type="Proteomes" id="UP001219862">
    <property type="component" value="Unassembled WGS sequence"/>
</dbReference>
<dbReference type="EMBL" id="JAQQXS010000006">
    <property type="protein sequence ID" value="MDC8785189.1"/>
    <property type="molecule type" value="Genomic_DNA"/>
</dbReference>
<organism evidence="1 2">
    <name type="scientific">Roseateles koreensis</name>
    <dbReference type="NCBI Taxonomy" id="2987526"/>
    <lineage>
        <taxon>Bacteria</taxon>
        <taxon>Pseudomonadati</taxon>
        <taxon>Pseudomonadota</taxon>
        <taxon>Betaproteobacteria</taxon>
        <taxon>Burkholderiales</taxon>
        <taxon>Sphaerotilaceae</taxon>
        <taxon>Roseateles</taxon>
    </lineage>
</organism>
<protein>
    <submittedName>
        <fullName evidence="1">Uncharacterized protein</fullName>
    </submittedName>
</protein>
<evidence type="ECO:0000313" key="2">
    <source>
        <dbReference type="Proteomes" id="UP001219862"/>
    </source>
</evidence>